<proteinExistence type="predicted"/>
<dbReference type="Gene3D" id="3.15.10.50">
    <property type="match status" value="1"/>
</dbReference>
<evidence type="ECO:0008006" key="3">
    <source>
        <dbReference type="Google" id="ProtNLM"/>
    </source>
</evidence>
<feature type="non-terminal residue" evidence="1">
    <location>
        <position position="1"/>
    </location>
</feature>
<comment type="caution">
    <text evidence="1">The sequence shown here is derived from an EMBL/GenBank/DDBJ whole genome shotgun (WGS) entry which is preliminary data.</text>
</comment>
<dbReference type="Proteomes" id="UP001558652">
    <property type="component" value="Unassembled WGS sequence"/>
</dbReference>
<dbReference type="AlphaFoldDB" id="A0ABD0XZ18"/>
<sequence length="257" mass="28590">GVLAGLRQLAFNLLKPFVLQDAENTIRKSANDELRNLQTFPTSIDPIDLAFAKGRKFVRDSGYDPYKFGDYHYSGALVAVNVSNIVVTGLSSFYRTGDVSVRMRNNTLRIGVAVATQRMTGSCEWQLSLVSIPTRSGASKFSIEHLRVTTYLNQSLDVRNSPGLEELIINLGNIQLRTDGLGTLDYVLELAVNFLPNILRSVIVDTLQGHLKGRIQDVLQAVDVEREIENVLKNLEQETGSEIRLDPPENPPDTLYD</sequence>
<evidence type="ECO:0000313" key="1">
    <source>
        <dbReference type="EMBL" id="KAL1116481.1"/>
    </source>
</evidence>
<evidence type="ECO:0000313" key="2">
    <source>
        <dbReference type="Proteomes" id="UP001558652"/>
    </source>
</evidence>
<accession>A0ABD0XZ18</accession>
<dbReference type="Pfam" id="PF16984">
    <property type="entry name" value="Grp7_allergen"/>
    <property type="match status" value="1"/>
</dbReference>
<keyword evidence="2" id="KW-1185">Reference proteome</keyword>
<name>A0ABD0XZ18_9HEMI</name>
<dbReference type="EMBL" id="JBFDAA010000017">
    <property type="protein sequence ID" value="KAL1116481.1"/>
    <property type="molecule type" value="Genomic_DNA"/>
</dbReference>
<protein>
    <recommendedName>
        <fullName evidence="3">Hemolymph juvenile hormone binding protein</fullName>
    </recommendedName>
</protein>
<dbReference type="InterPro" id="IPR020234">
    <property type="entry name" value="Mite_allergen_group-7"/>
</dbReference>
<dbReference type="InterPro" id="IPR038602">
    <property type="entry name" value="Mite_allergen_7_sf"/>
</dbReference>
<organism evidence="1 2">
    <name type="scientific">Ranatra chinensis</name>
    <dbReference type="NCBI Taxonomy" id="642074"/>
    <lineage>
        <taxon>Eukaryota</taxon>
        <taxon>Metazoa</taxon>
        <taxon>Ecdysozoa</taxon>
        <taxon>Arthropoda</taxon>
        <taxon>Hexapoda</taxon>
        <taxon>Insecta</taxon>
        <taxon>Pterygota</taxon>
        <taxon>Neoptera</taxon>
        <taxon>Paraneoptera</taxon>
        <taxon>Hemiptera</taxon>
        <taxon>Heteroptera</taxon>
        <taxon>Panheteroptera</taxon>
        <taxon>Nepomorpha</taxon>
        <taxon>Nepidae</taxon>
        <taxon>Ranatrinae</taxon>
        <taxon>Ranatra</taxon>
    </lineage>
</organism>
<gene>
    <name evidence="1" type="ORF">AAG570_004953</name>
</gene>
<reference evidence="1 2" key="1">
    <citation type="submission" date="2024-07" db="EMBL/GenBank/DDBJ databases">
        <title>Chromosome-level genome assembly of the water stick insect Ranatra chinensis (Heteroptera: Nepidae).</title>
        <authorList>
            <person name="Liu X."/>
        </authorList>
    </citation>
    <scope>NUCLEOTIDE SEQUENCE [LARGE SCALE GENOMIC DNA]</scope>
    <source>
        <strain evidence="1">Cailab_2021Rc</strain>
        <tissue evidence="1">Muscle</tissue>
    </source>
</reference>